<organism evidence="1 2">
    <name type="scientific">Winogradskyella pulchriflava</name>
    <dbReference type="NCBI Taxonomy" id="1110688"/>
    <lineage>
        <taxon>Bacteria</taxon>
        <taxon>Pseudomonadati</taxon>
        <taxon>Bacteroidota</taxon>
        <taxon>Flavobacteriia</taxon>
        <taxon>Flavobacteriales</taxon>
        <taxon>Flavobacteriaceae</taxon>
        <taxon>Winogradskyella</taxon>
    </lineage>
</organism>
<gene>
    <name evidence="1" type="ORF">ACFFGA_11415</name>
</gene>
<dbReference type="RefSeq" id="WP_386064039.1">
    <property type="nucleotide sequence ID" value="NZ_JBHLTQ010000005.1"/>
</dbReference>
<proteinExistence type="predicted"/>
<name>A0ABV6QA62_9FLAO</name>
<comment type="caution">
    <text evidence="1">The sequence shown here is derived from an EMBL/GenBank/DDBJ whole genome shotgun (WGS) entry which is preliminary data.</text>
</comment>
<evidence type="ECO:0000313" key="2">
    <source>
        <dbReference type="Proteomes" id="UP001589832"/>
    </source>
</evidence>
<reference evidence="1 2" key="1">
    <citation type="submission" date="2024-09" db="EMBL/GenBank/DDBJ databases">
        <authorList>
            <person name="Sun Q."/>
            <person name="Mori K."/>
        </authorList>
    </citation>
    <scope>NUCLEOTIDE SEQUENCE [LARGE SCALE GENOMIC DNA]</scope>
    <source>
        <strain evidence="1 2">NCAIM B.02481</strain>
    </source>
</reference>
<sequence>MKNTNHILKVLLLITIYCFGIYASAKTVHYPSVLTVQNTNEQQDYLVNTSKVHFLHTQQAENILTSVEINVSPDFKLSFDDFCKLTFSNELQYSAKYKQYKDHLQTLRIRYRKSDLIFPFHNFW</sequence>
<dbReference type="Proteomes" id="UP001589832">
    <property type="component" value="Unassembled WGS sequence"/>
</dbReference>
<evidence type="ECO:0000313" key="1">
    <source>
        <dbReference type="EMBL" id="MFC0605166.1"/>
    </source>
</evidence>
<protein>
    <submittedName>
        <fullName evidence="1">Uncharacterized protein</fullName>
    </submittedName>
</protein>
<keyword evidence="2" id="KW-1185">Reference proteome</keyword>
<dbReference type="EMBL" id="JBHLTQ010000005">
    <property type="protein sequence ID" value="MFC0605166.1"/>
    <property type="molecule type" value="Genomic_DNA"/>
</dbReference>
<accession>A0ABV6QA62</accession>